<evidence type="ECO:0000313" key="2">
    <source>
        <dbReference type="EMBL" id="MSR91851.1"/>
    </source>
</evidence>
<dbReference type="EMBL" id="VULX01000016">
    <property type="protein sequence ID" value="MSR91851.1"/>
    <property type="molecule type" value="Genomic_DNA"/>
</dbReference>
<dbReference type="Pfam" id="PF05130">
    <property type="entry name" value="FlgN"/>
    <property type="match status" value="1"/>
</dbReference>
<keyword evidence="2" id="KW-0282">Flagellum</keyword>
<dbReference type="GO" id="GO:0044780">
    <property type="term" value="P:bacterial-type flagellum assembly"/>
    <property type="evidence" value="ECO:0007669"/>
    <property type="project" value="InterPro"/>
</dbReference>
<dbReference type="SUPFAM" id="SSF140566">
    <property type="entry name" value="FlgN-like"/>
    <property type="match status" value="1"/>
</dbReference>
<reference evidence="2 3" key="1">
    <citation type="submission" date="2019-08" db="EMBL/GenBank/DDBJ databases">
        <title>In-depth cultivation of the pig gut microbiome towards novel bacterial diversity and tailored functional studies.</title>
        <authorList>
            <person name="Wylensek D."/>
            <person name="Hitch T.C.A."/>
            <person name="Clavel T."/>
        </authorList>
    </citation>
    <scope>NUCLEOTIDE SEQUENCE [LARGE SCALE GENOMIC DNA]</scope>
    <source>
        <strain evidence="2 3">WCA-383-APC-5B</strain>
    </source>
</reference>
<dbReference type="InterPro" id="IPR007809">
    <property type="entry name" value="FlgN-like"/>
</dbReference>
<dbReference type="InterPro" id="IPR036679">
    <property type="entry name" value="FlgN-like_sf"/>
</dbReference>
<gene>
    <name evidence="2" type="ORF">FYJ33_10650</name>
</gene>
<keyword evidence="2" id="KW-0969">Cilium</keyword>
<dbReference type="AlphaFoldDB" id="A0A7X2MZA1"/>
<keyword evidence="3" id="KW-1185">Reference proteome</keyword>
<dbReference type="Gene3D" id="1.20.58.300">
    <property type="entry name" value="FlgN-like"/>
    <property type="match status" value="1"/>
</dbReference>
<comment type="caution">
    <text evidence="2">The sequence shown here is derived from an EMBL/GenBank/DDBJ whole genome shotgun (WGS) entry which is preliminary data.</text>
</comment>
<keyword evidence="2" id="KW-0966">Cell projection</keyword>
<dbReference type="Proteomes" id="UP000460287">
    <property type="component" value="Unassembled WGS sequence"/>
</dbReference>
<protein>
    <submittedName>
        <fullName evidence="2">Flagellar protein FlgN</fullName>
    </submittedName>
</protein>
<proteinExistence type="predicted"/>
<sequence>MSLLKIMQDEREALSGLKDMLVEQYQYIMKNDVFGLEGIVSKIQDSNKNVAQCEVNRRKELAGKSLKEVIKTDYDLSNEYDEINKVIEEIRLQKETNELLIKQQLVLTNKMLAIINPSREQKTYNSYGKVRR</sequence>
<accession>A0A7X2MZA1</accession>
<name>A0A7X2MZA1_9CLOT</name>
<evidence type="ECO:0000313" key="3">
    <source>
        <dbReference type="Proteomes" id="UP000460287"/>
    </source>
</evidence>
<evidence type="ECO:0000256" key="1">
    <source>
        <dbReference type="ARBA" id="ARBA00022795"/>
    </source>
</evidence>
<dbReference type="RefSeq" id="WP_154531747.1">
    <property type="nucleotide sequence ID" value="NZ_JAXFSD010000174.1"/>
</dbReference>
<keyword evidence="1" id="KW-1005">Bacterial flagellum biogenesis</keyword>
<organism evidence="2 3">
    <name type="scientific">Inconstantimicrobium porci</name>
    <dbReference type="NCBI Taxonomy" id="2652291"/>
    <lineage>
        <taxon>Bacteria</taxon>
        <taxon>Bacillati</taxon>
        <taxon>Bacillota</taxon>
        <taxon>Clostridia</taxon>
        <taxon>Eubacteriales</taxon>
        <taxon>Clostridiaceae</taxon>
        <taxon>Inconstantimicrobium</taxon>
    </lineage>
</organism>